<dbReference type="EMBL" id="CP021434">
    <property type="protein sequence ID" value="ARU60929.1"/>
    <property type="molecule type" value="Genomic_DNA"/>
</dbReference>
<accession>A0A1Y0ILL1</accession>
<dbReference type="AlphaFoldDB" id="A0A1Y0ILL1"/>
<dbReference type="InterPro" id="IPR037883">
    <property type="entry name" value="Knr4/Smi1-like_sf"/>
</dbReference>
<evidence type="ECO:0000313" key="3">
    <source>
        <dbReference type="Proteomes" id="UP000195437"/>
    </source>
</evidence>
<organism evidence="2 3">
    <name type="scientific">Tumebacillus avium</name>
    <dbReference type="NCBI Taxonomy" id="1903704"/>
    <lineage>
        <taxon>Bacteria</taxon>
        <taxon>Bacillati</taxon>
        <taxon>Bacillota</taxon>
        <taxon>Bacilli</taxon>
        <taxon>Bacillales</taxon>
        <taxon>Alicyclobacillaceae</taxon>
        <taxon>Tumebacillus</taxon>
    </lineage>
</organism>
<reference evidence="3" key="1">
    <citation type="submission" date="2017-05" db="EMBL/GenBank/DDBJ databases">
        <authorList>
            <person name="Sung H."/>
        </authorList>
    </citation>
    <scope>NUCLEOTIDE SEQUENCE [LARGE SCALE GENOMIC DNA]</scope>
    <source>
        <strain evidence="3">AR23208</strain>
    </source>
</reference>
<proteinExistence type="predicted"/>
<dbReference type="Pfam" id="PF09346">
    <property type="entry name" value="SMI1_KNR4"/>
    <property type="match status" value="1"/>
</dbReference>
<evidence type="ECO:0000313" key="2">
    <source>
        <dbReference type="EMBL" id="ARU60929.1"/>
    </source>
</evidence>
<keyword evidence="3" id="KW-1185">Reference proteome</keyword>
<dbReference type="Proteomes" id="UP000195437">
    <property type="component" value="Chromosome"/>
</dbReference>
<feature type="domain" description="Knr4/Smi1-like" evidence="1">
    <location>
        <begin position="28"/>
        <end position="146"/>
    </location>
</feature>
<dbReference type="SMART" id="SM00860">
    <property type="entry name" value="SMI1_KNR4"/>
    <property type="match status" value="1"/>
</dbReference>
<evidence type="ECO:0000259" key="1">
    <source>
        <dbReference type="SMART" id="SM00860"/>
    </source>
</evidence>
<dbReference type="InterPro" id="IPR018958">
    <property type="entry name" value="Knr4/Smi1-like_dom"/>
</dbReference>
<dbReference type="SUPFAM" id="SSF160631">
    <property type="entry name" value="SMI1/KNR4-like"/>
    <property type="match status" value="1"/>
</dbReference>
<name>A0A1Y0ILL1_9BACL</name>
<protein>
    <recommendedName>
        <fullName evidence="1">Knr4/Smi1-like domain-containing protein</fullName>
    </recommendedName>
</protein>
<dbReference type="Gene3D" id="3.40.1580.10">
    <property type="entry name" value="SMI1/KNR4-like"/>
    <property type="match status" value="1"/>
</dbReference>
<dbReference type="RefSeq" id="WP_087456318.1">
    <property type="nucleotide sequence ID" value="NZ_CP021434.1"/>
</dbReference>
<dbReference type="KEGG" id="tum:CBW65_07415"/>
<gene>
    <name evidence="2" type="ORF">CBW65_07415</name>
</gene>
<dbReference type="OrthoDB" id="2635342at2"/>
<sequence>MSGFFFLRKYVLHEGEDNASQGNHSFYSLEESEVLEAESRISREFPEELRSFYLEIGYGFLCIQSKQGINRIMDPMSVADFRLGEDIYEFDPDRELYDNVNSLVFFEVSEGSYLTMDVSQEEHNGECKIYYFGKAIANNLEEFLRRMDAEPNYFI</sequence>